<gene>
    <name evidence="2" type="ORF">CJ030_MR2G006030</name>
</gene>
<sequence>MASDSIVFKVYYGGRFDRSDGCVYVGGKMAMHHDPYDLDCISFIEVESVVKEYGYKHGDLIFYLEPEKTLFGGLRIISGDPDVLQMTAAHWGKEIIAIHVVGFEAAPIVDPVEDVDEERERHRLGIGKKWWDCALSSDDDLYEVNVNVNDNTEGAAHEEDGGKPENICTASNRFKNAAHAPVVYHRLKIEDVQPLYPPTEAWVTLSNRCYECQNPHEFLIRGSEKMCSKETVELGLTKLHGSAKGGNTKAKYLISLAQHHQGGDSRRTTISFMIELRNQLNEVHMGAVRDAIKVWAVAR</sequence>
<protein>
    <recommendedName>
        <fullName evidence="1">PB1-like domain-containing protein</fullName>
    </recommendedName>
</protein>
<comment type="caution">
    <text evidence="2">The sequence shown here is derived from an EMBL/GenBank/DDBJ whole genome shotgun (WGS) entry which is preliminary data.</text>
</comment>
<dbReference type="Pfam" id="PF26130">
    <property type="entry name" value="PB1-like"/>
    <property type="match status" value="1"/>
</dbReference>
<dbReference type="AlphaFoldDB" id="A0A6A1WHY0"/>
<reference evidence="2 3" key="1">
    <citation type="journal article" date="2019" name="Plant Biotechnol. J.">
        <title>The red bayberry genome and genetic basis of sex determination.</title>
        <authorList>
            <person name="Jia H.M."/>
            <person name="Jia H.J."/>
            <person name="Cai Q.L."/>
            <person name="Wang Y."/>
            <person name="Zhao H.B."/>
            <person name="Yang W.F."/>
            <person name="Wang G.Y."/>
            <person name="Li Y.H."/>
            <person name="Zhan D.L."/>
            <person name="Shen Y.T."/>
            <person name="Niu Q.F."/>
            <person name="Chang L."/>
            <person name="Qiu J."/>
            <person name="Zhao L."/>
            <person name="Xie H.B."/>
            <person name="Fu W.Y."/>
            <person name="Jin J."/>
            <person name="Li X.W."/>
            <person name="Jiao Y."/>
            <person name="Zhou C.C."/>
            <person name="Tu T."/>
            <person name="Chai C.Y."/>
            <person name="Gao J.L."/>
            <person name="Fan L.J."/>
            <person name="van de Weg E."/>
            <person name="Wang J.Y."/>
            <person name="Gao Z.S."/>
        </authorList>
    </citation>
    <scope>NUCLEOTIDE SEQUENCE [LARGE SCALE GENOMIC DNA]</scope>
    <source>
        <tissue evidence="2">Leaves</tissue>
    </source>
</reference>
<evidence type="ECO:0000313" key="3">
    <source>
        <dbReference type="Proteomes" id="UP000516437"/>
    </source>
</evidence>
<proteinExistence type="predicted"/>
<feature type="domain" description="PB1-like" evidence="1">
    <location>
        <begin position="3"/>
        <end position="89"/>
    </location>
</feature>
<dbReference type="Proteomes" id="UP000516437">
    <property type="component" value="Chromosome 2"/>
</dbReference>
<evidence type="ECO:0000313" key="2">
    <source>
        <dbReference type="EMBL" id="KAB1223248.1"/>
    </source>
</evidence>
<name>A0A6A1WHY0_9ROSI</name>
<dbReference type="EMBL" id="RXIC02000020">
    <property type="protein sequence ID" value="KAB1223248.1"/>
    <property type="molecule type" value="Genomic_DNA"/>
</dbReference>
<keyword evidence="3" id="KW-1185">Reference proteome</keyword>
<organism evidence="2 3">
    <name type="scientific">Morella rubra</name>
    <name type="common">Chinese bayberry</name>
    <dbReference type="NCBI Taxonomy" id="262757"/>
    <lineage>
        <taxon>Eukaryota</taxon>
        <taxon>Viridiplantae</taxon>
        <taxon>Streptophyta</taxon>
        <taxon>Embryophyta</taxon>
        <taxon>Tracheophyta</taxon>
        <taxon>Spermatophyta</taxon>
        <taxon>Magnoliopsida</taxon>
        <taxon>eudicotyledons</taxon>
        <taxon>Gunneridae</taxon>
        <taxon>Pentapetalae</taxon>
        <taxon>rosids</taxon>
        <taxon>fabids</taxon>
        <taxon>Fagales</taxon>
        <taxon>Myricaceae</taxon>
        <taxon>Morella</taxon>
    </lineage>
</organism>
<accession>A0A6A1WHY0</accession>
<dbReference type="InterPro" id="IPR058594">
    <property type="entry name" value="PB1-like_dom_pln"/>
</dbReference>
<evidence type="ECO:0000259" key="1">
    <source>
        <dbReference type="Pfam" id="PF26130"/>
    </source>
</evidence>